<comment type="caution">
    <text evidence="1">The sequence shown here is derived from an EMBL/GenBank/DDBJ whole genome shotgun (WGS) entry which is preliminary data.</text>
</comment>
<dbReference type="EMBL" id="PDND01000304">
    <property type="protein sequence ID" value="PGH28863.1"/>
    <property type="molecule type" value="Genomic_DNA"/>
</dbReference>
<dbReference type="STRING" id="73230.A0A2B7Z6L9"/>
<gene>
    <name evidence="1" type="ORF">GX50_08396</name>
</gene>
<organism evidence="1 2">
    <name type="scientific">[Emmonsia] crescens</name>
    <dbReference type="NCBI Taxonomy" id="73230"/>
    <lineage>
        <taxon>Eukaryota</taxon>
        <taxon>Fungi</taxon>
        <taxon>Dikarya</taxon>
        <taxon>Ascomycota</taxon>
        <taxon>Pezizomycotina</taxon>
        <taxon>Eurotiomycetes</taxon>
        <taxon>Eurotiomycetidae</taxon>
        <taxon>Onygenales</taxon>
        <taxon>Ajellomycetaceae</taxon>
        <taxon>Emergomyces</taxon>
    </lineage>
</organism>
<protein>
    <submittedName>
        <fullName evidence="1">Uncharacterized protein</fullName>
    </submittedName>
</protein>
<accession>A0A2B7Z6L9</accession>
<sequence>MPDFTWPDRISSSAADRMPATPLPTHPQLRRLWGILHRYLRRFSRSYCGWVGATYENQIAQLPFGLILKCSDGTEHPDRESVDYAGCQKAHMLQCQSLSLASLLGRVYERLSEKDRSSILRN</sequence>
<name>A0A2B7Z6L9_9EURO</name>
<keyword evidence="2" id="KW-1185">Reference proteome</keyword>
<evidence type="ECO:0000313" key="2">
    <source>
        <dbReference type="Proteomes" id="UP000226031"/>
    </source>
</evidence>
<evidence type="ECO:0000313" key="1">
    <source>
        <dbReference type="EMBL" id="PGH28863.1"/>
    </source>
</evidence>
<reference evidence="1 2" key="1">
    <citation type="submission" date="2017-10" db="EMBL/GenBank/DDBJ databases">
        <title>Comparative genomics in systemic dimorphic fungi from Ajellomycetaceae.</title>
        <authorList>
            <person name="Munoz J.F."/>
            <person name="Mcewen J.G."/>
            <person name="Clay O.K."/>
            <person name="Cuomo C.A."/>
        </authorList>
    </citation>
    <scope>NUCLEOTIDE SEQUENCE [LARGE SCALE GENOMIC DNA]</scope>
    <source>
        <strain evidence="1 2">UAMH4076</strain>
    </source>
</reference>
<dbReference type="AlphaFoldDB" id="A0A2B7Z6L9"/>
<proteinExistence type="predicted"/>
<dbReference type="Proteomes" id="UP000226031">
    <property type="component" value="Unassembled WGS sequence"/>
</dbReference>